<feature type="domain" description="ABC transporter" evidence="12">
    <location>
        <begin position="1006"/>
        <end position="1241"/>
    </location>
</feature>
<gene>
    <name evidence="14" type="ORF">TrST_g5015</name>
</gene>
<feature type="transmembrane region" description="Helical" evidence="11">
    <location>
        <begin position="809"/>
        <end position="838"/>
    </location>
</feature>
<dbReference type="InterPro" id="IPR036640">
    <property type="entry name" value="ABC1_TM_sf"/>
</dbReference>
<feature type="transmembrane region" description="Helical" evidence="11">
    <location>
        <begin position="730"/>
        <end position="753"/>
    </location>
</feature>
<keyword evidence="8 11" id="KW-1133">Transmembrane helix</keyword>
<dbReference type="CDD" id="cd18580">
    <property type="entry name" value="ABC_6TM_ABCC_D2"/>
    <property type="match status" value="1"/>
</dbReference>
<dbReference type="InterPro" id="IPR044746">
    <property type="entry name" value="ABCC_6TM_D1"/>
</dbReference>
<keyword evidence="9 11" id="KW-0472">Membrane</keyword>
<dbReference type="GO" id="GO:0140359">
    <property type="term" value="F:ABC-type transporter activity"/>
    <property type="evidence" value="ECO:0007669"/>
    <property type="project" value="InterPro"/>
</dbReference>
<dbReference type="Gene3D" id="1.20.1560.10">
    <property type="entry name" value="ABC transporter type 1, transmembrane domain"/>
    <property type="match status" value="2"/>
</dbReference>
<name>A0A9W7C154_9STRA</name>
<dbReference type="PROSITE" id="PS00211">
    <property type="entry name" value="ABC_TRANSPORTER_1"/>
    <property type="match status" value="2"/>
</dbReference>
<keyword evidence="6" id="KW-0547">Nucleotide-binding</keyword>
<feature type="transmembrane region" description="Helical" evidence="11">
    <location>
        <begin position="941"/>
        <end position="961"/>
    </location>
</feature>
<feature type="region of interest" description="Disordered" evidence="10">
    <location>
        <begin position="633"/>
        <end position="664"/>
    </location>
</feature>
<feature type="transmembrane region" description="Helical" evidence="11">
    <location>
        <begin position="81"/>
        <end position="99"/>
    </location>
</feature>
<accession>A0A9W7C154</accession>
<feature type="transmembrane region" description="Helical" evidence="11">
    <location>
        <begin position="692"/>
        <end position="710"/>
    </location>
</feature>
<evidence type="ECO:0000313" key="14">
    <source>
        <dbReference type="EMBL" id="GMI00755.1"/>
    </source>
</evidence>
<dbReference type="SUPFAM" id="SSF52540">
    <property type="entry name" value="P-loop containing nucleoside triphosphate hydrolases"/>
    <property type="match status" value="2"/>
</dbReference>
<dbReference type="GO" id="GO:0016887">
    <property type="term" value="F:ATP hydrolysis activity"/>
    <property type="evidence" value="ECO:0007669"/>
    <property type="project" value="InterPro"/>
</dbReference>
<feature type="compositionally biased region" description="Pro residues" evidence="10">
    <location>
        <begin position="649"/>
        <end position="660"/>
    </location>
</feature>
<dbReference type="OrthoDB" id="6500128at2759"/>
<evidence type="ECO:0000256" key="9">
    <source>
        <dbReference type="ARBA" id="ARBA00023136"/>
    </source>
</evidence>
<evidence type="ECO:0000256" key="1">
    <source>
        <dbReference type="ARBA" id="ARBA00004141"/>
    </source>
</evidence>
<proteinExistence type="inferred from homology"/>
<dbReference type="PANTHER" id="PTHR24223:SF456">
    <property type="entry name" value="MULTIDRUG RESISTANCE-ASSOCIATED PROTEIN LETHAL(2)03659"/>
    <property type="match status" value="1"/>
</dbReference>
<reference evidence="15" key="1">
    <citation type="journal article" date="2023" name="Commun. Biol.">
        <title>Genome analysis of Parmales, the sister group of diatoms, reveals the evolutionary specialization of diatoms from phago-mixotrophs to photoautotrophs.</title>
        <authorList>
            <person name="Ban H."/>
            <person name="Sato S."/>
            <person name="Yoshikawa S."/>
            <person name="Yamada K."/>
            <person name="Nakamura Y."/>
            <person name="Ichinomiya M."/>
            <person name="Sato N."/>
            <person name="Blanc-Mathieu R."/>
            <person name="Endo H."/>
            <person name="Kuwata A."/>
            <person name="Ogata H."/>
        </authorList>
    </citation>
    <scope>NUCLEOTIDE SEQUENCE [LARGE SCALE GENOMIC DNA]</scope>
    <source>
        <strain evidence="15">NIES 3701</strain>
    </source>
</reference>
<evidence type="ECO:0000259" key="12">
    <source>
        <dbReference type="PROSITE" id="PS50893"/>
    </source>
</evidence>
<evidence type="ECO:0000259" key="13">
    <source>
        <dbReference type="PROSITE" id="PS50929"/>
    </source>
</evidence>
<organism evidence="14 15">
    <name type="scientific">Triparma strigata</name>
    <dbReference type="NCBI Taxonomy" id="1606541"/>
    <lineage>
        <taxon>Eukaryota</taxon>
        <taxon>Sar</taxon>
        <taxon>Stramenopiles</taxon>
        <taxon>Ochrophyta</taxon>
        <taxon>Bolidophyceae</taxon>
        <taxon>Parmales</taxon>
        <taxon>Triparmaceae</taxon>
        <taxon>Triparma</taxon>
    </lineage>
</organism>
<keyword evidence="7" id="KW-0067">ATP-binding</keyword>
<dbReference type="InterPro" id="IPR050173">
    <property type="entry name" value="ABC_transporter_C-like"/>
</dbReference>
<evidence type="ECO:0000256" key="10">
    <source>
        <dbReference type="SAM" id="MobiDB-lite"/>
    </source>
</evidence>
<dbReference type="SMART" id="SM00382">
    <property type="entry name" value="AAA"/>
    <property type="match status" value="2"/>
</dbReference>
<dbReference type="Pfam" id="PF00005">
    <property type="entry name" value="ABC_tran"/>
    <property type="match status" value="2"/>
</dbReference>
<feature type="transmembrane region" description="Helical" evidence="11">
    <location>
        <begin position="266"/>
        <end position="285"/>
    </location>
</feature>
<dbReference type="InterPro" id="IPR017871">
    <property type="entry name" value="ABC_transporter-like_CS"/>
</dbReference>
<evidence type="ECO:0000256" key="5">
    <source>
        <dbReference type="ARBA" id="ARBA00022737"/>
    </source>
</evidence>
<dbReference type="FunFam" id="1.20.1560.10:FF:000013">
    <property type="entry name" value="ABC transporter C family member 2"/>
    <property type="match status" value="1"/>
</dbReference>
<evidence type="ECO:0000256" key="4">
    <source>
        <dbReference type="ARBA" id="ARBA00022692"/>
    </source>
</evidence>
<comment type="subcellular location">
    <subcellularLocation>
        <location evidence="1">Membrane</location>
        <topology evidence="1">Multi-pass membrane protein</topology>
    </subcellularLocation>
</comment>
<dbReference type="CDD" id="cd18579">
    <property type="entry name" value="ABC_6TM_ABCC_D1"/>
    <property type="match status" value="1"/>
</dbReference>
<evidence type="ECO:0000256" key="7">
    <source>
        <dbReference type="ARBA" id="ARBA00022840"/>
    </source>
</evidence>
<dbReference type="InterPro" id="IPR003439">
    <property type="entry name" value="ABC_transporter-like_ATP-bd"/>
</dbReference>
<dbReference type="PROSITE" id="PS50893">
    <property type="entry name" value="ABC_TRANSPORTER_2"/>
    <property type="match status" value="2"/>
</dbReference>
<dbReference type="EMBL" id="BRXY01000572">
    <property type="protein sequence ID" value="GMI00755.1"/>
    <property type="molecule type" value="Genomic_DNA"/>
</dbReference>
<keyword evidence="3" id="KW-0813">Transport</keyword>
<protein>
    <recommendedName>
        <fullName evidence="16">P-loop containing nucleoside triphosphate hydrolase protein</fullName>
    </recommendedName>
</protein>
<keyword evidence="4 11" id="KW-0812">Transmembrane</keyword>
<evidence type="ECO:0000256" key="6">
    <source>
        <dbReference type="ARBA" id="ARBA00022741"/>
    </source>
</evidence>
<dbReference type="PANTHER" id="PTHR24223">
    <property type="entry name" value="ATP-BINDING CASSETTE SUB-FAMILY C"/>
    <property type="match status" value="1"/>
</dbReference>
<feature type="domain" description="ABC transporter" evidence="12">
    <location>
        <begin position="399"/>
        <end position="629"/>
    </location>
</feature>
<feature type="domain" description="ABC transmembrane type-1" evidence="13">
    <location>
        <begin position="696"/>
        <end position="969"/>
    </location>
</feature>
<evidence type="ECO:0000256" key="2">
    <source>
        <dbReference type="ARBA" id="ARBA00009726"/>
    </source>
</evidence>
<dbReference type="InterPro" id="IPR003593">
    <property type="entry name" value="AAA+_ATPase"/>
</dbReference>
<dbReference type="Gene3D" id="3.40.50.300">
    <property type="entry name" value="P-loop containing nucleotide triphosphate hydrolases"/>
    <property type="match status" value="2"/>
</dbReference>
<dbReference type="CDD" id="cd03244">
    <property type="entry name" value="ABCC_MRP_domain2"/>
    <property type="match status" value="1"/>
</dbReference>
<evidence type="ECO:0000256" key="3">
    <source>
        <dbReference type="ARBA" id="ARBA00022448"/>
    </source>
</evidence>
<feature type="transmembrane region" description="Helical" evidence="11">
    <location>
        <begin position="910"/>
        <end position="932"/>
    </location>
</feature>
<feature type="transmembrane region" description="Helical" evidence="11">
    <location>
        <begin position="44"/>
        <end position="69"/>
    </location>
</feature>
<dbReference type="GO" id="GO:0016020">
    <property type="term" value="C:membrane"/>
    <property type="evidence" value="ECO:0007669"/>
    <property type="project" value="UniProtKB-SubCell"/>
</dbReference>
<comment type="similarity">
    <text evidence="2">Belongs to the ABC transporter superfamily. ABCC family. Conjugate transporter (TC 3.A.1.208) subfamily.</text>
</comment>
<dbReference type="InterPro" id="IPR044726">
    <property type="entry name" value="ABCC_6TM_D2"/>
</dbReference>
<dbReference type="Pfam" id="PF00664">
    <property type="entry name" value="ABC_membrane"/>
    <property type="match status" value="2"/>
</dbReference>
<feature type="transmembrane region" description="Helical" evidence="11">
    <location>
        <begin position="182"/>
        <end position="202"/>
    </location>
</feature>
<dbReference type="AlphaFoldDB" id="A0A9W7C154"/>
<feature type="non-terminal residue" evidence="14">
    <location>
        <position position="1"/>
    </location>
</feature>
<dbReference type="GO" id="GO:0005524">
    <property type="term" value="F:ATP binding"/>
    <property type="evidence" value="ECO:0007669"/>
    <property type="project" value="UniProtKB-KW"/>
</dbReference>
<evidence type="ECO:0000313" key="15">
    <source>
        <dbReference type="Proteomes" id="UP001165085"/>
    </source>
</evidence>
<comment type="caution">
    <text evidence="14">The sequence shown here is derived from an EMBL/GenBank/DDBJ whole genome shotgun (WGS) entry which is preliminary data.</text>
</comment>
<feature type="domain" description="ABC transmembrane type-1" evidence="13">
    <location>
        <begin position="45"/>
        <end position="315"/>
    </location>
</feature>
<dbReference type="InterPro" id="IPR027417">
    <property type="entry name" value="P-loop_NTPase"/>
</dbReference>
<keyword evidence="5" id="KW-0677">Repeat</keyword>
<dbReference type="Proteomes" id="UP001165085">
    <property type="component" value="Unassembled WGS sequence"/>
</dbReference>
<dbReference type="SUPFAM" id="SSF90123">
    <property type="entry name" value="ABC transporter transmembrane region"/>
    <property type="match status" value="2"/>
</dbReference>
<dbReference type="InterPro" id="IPR011527">
    <property type="entry name" value="ABC1_TM_dom"/>
</dbReference>
<evidence type="ECO:0008006" key="16">
    <source>
        <dbReference type="Google" id="ProtNLM"/>
    </source>
</evidence>
<evidence type="ECO:0000256" key="11">
    <source>
        <dbReference type="SAM" id="Phobius"/>
    </source>
</evidence>
<dbReference type="PROSITE" id="PS50929">
    <property type="entry name" value="ABC_TM1F"/>
    <property type="match status" value="2"/>
</dbReference>
<dbReference type="FunFam" id="3.40.50.300:FF:000163">
    <property type="entry name" value="Multidrug resistance-associated protein member 4"/>
    <property type="match status" value="1"/>
</dbReference>
<evidence type="ECO:0000256" key="8">
    <source>
        <dbReference type="ARBA" id="ARBA00022989"/>
    </source>
</evidence>
<keyword evidence="15" id="KW-1185">Reference proteome</keyword>
<sequence length="1246" mass="137019">HDDSALLAKGLQDSWDLQRAQALNSNNKSPSLTRAIYSAHKFEFWLAGFWTILEHVCMILQPILLSLFLNFLVSSTSPASTGYLYASLLFVTSFLQAAFHHQTYYTTMRAGWNLRISLTILIHDKLLKLNLTESSQYAGVAMNLISNDVFRFDNFCPALWHYLTGPLDGLVVLFLLTKELNFVPAFVGIMVVIFDVCLKLFLGRKIGKVRSTTSKLTDERVSRTAELLNGIETVKSYSWDSVFKEILMNLRKKEHSSIFKSQFMKGINFSMVLATPAVASLAMFGLYNVMYAKPLTIEKVLGCIALINVLRTSIGKEMSRATENGPECFIAIKRFERFLGLDETEERETRVQTAAKNDDDDGNVLVEVEGASFTWPQCTSNVTEKIVKKRKGNVIMWSTRDVDADVEMTHGSPSVIPPTLQDITLTLNKKELLIILGPVGSGKSSLLNSILGEMSTLSGSVKLPPSTKIGYAPQTPYIRPGTFKDNLLMGRPDAASVNSAFYEKVIDDCQLRRDLDILQDGDATLLGERGVNLSGGQKSRLGMARAIAAKPDLLLLDDPLAAVDPHVRSKLFETIRAQDCGVILVTHHSVYANKADKVLVLNGEGGVECYGPPSACRDYFEKDNRVSGFSVFGASKSNSNTNENDDNLDPPPPPPSPPNTSPAENIIKKETSVTGKVTLKTYKEYYRAGGPYALEAVLLLMTLGQVGVVLSDYTLLDWVEYGHDSKLTVFGVLVCCTVLLAFLRATVFFLSALRASSKLHQNMLDSVLKSPMSWFHANPAGRIVNRFSADQGQIDEQLSVVLFDTLQTLFLSLAAIVVVVVSLPFMLIVVPFLVWYLLNIRKFVIASTRELKRMENVTRSPVFETITGSAQGLSTLRAFDLIDSQSKFLVSQIDANAKAWYWWLLGNRYIGFRLDMISVVLVGGSAFLGVVLRELSFFDPALVGLALIYVISLSGNLQFMVRQSTLVETFMTSVERVQGYGKLDPEVDGGEGCVDVDDNWPKTGDLDVSNVSMRYGNSDSSPYVLKNVTFSAPSGSKVGVCGRTGAGKSSLVSCMFRLHPYEEGSILLDDIDITKVPLSRLRNSVTLIPQMPVLFKGDVRFNVDPKSEYTTDEIELALSVVNLDLGLGEEVGSDGDNLSVGQRQLLSLARAALRRTRLIVLDEPTANTDKSTDEAVRRMMERKGGGIGDFGDSTVVTIAHRIDSLVESDVVVVMGEGKVLECGEGKLLKDVGGGVFAGMLKEQRNA</sequence>